<keyword evidence="2" id="KW-1185">Reference proteome</keyword>
<sequence length="75" mass="9099">MSQLKISSDGWIRVDSEEEFLEYYPPEKWGEYRPQPWLRPARYPVLMQELTTVYNSNGADHAMLFYIYDFEEIEE</sequence>
<dbReference type="Proteomes" id="UP000224101">
    <property type="component" value="Segment"/>
</dbReference>
<dbReference type="EMBL" id="KY979132">
    <property type="protein sequence ID" value="ASD50548.1"/>
    <property type="molecule type" value="Genomic_DNA"/>
</dbReference>
<evidence type="ECO:0000313" key="2">
    <source>
        <dbReference type="Proteomes" id="UP000224101"/>
    </source>
</evidence>
<organism evidence="1 2">
    <name type="scientific">Acidovorax phage ACP17</name>
    <dbReference type="NCBI Taxonomy" id="2010329"/>
    <lineage>
        <taxon>Viruses</taxon>
        <taxon>Duplodnaviria</taxon>
        <taxon>Heunggongvirae</taxon>
        <taxon>Uroviricota</taxon>
        <taxon>Caudoviricetes</taxon>
        <taxon>Busanvirus</taxon>
        <taxon>Busanvirus ACP17</taxon>
    </lineage>
</organism>
<protein>
    <submittedName>
        <fullName evidence="1">Uncharacterized protein</fullName>
    </submittedName>
</protein>
<evidence type="ECO:0000313" key="1">
    <source>
        <dbReference type="EMBL" id="ASD50548.1"/>
    </source>
</evidence>
<name>A0A218M3D3_9CAUD</name>
<reference evidence="1 2" key="1">
    <citation type="submission" date="2017-08" db="EMBL/GenBank/DDBJ databases">
        <title>Characterization and complete genome sequence of novel bacteriophage infecting the causal agent of bacterial fruit blotch, Acidovorax citrulli.</title>
        <authorList>
            <person name="Midani A.R."/>
            <person name="Park S.-H."/>
            <person name="Choi T.-J."/>
        </authorList>
    </citation>
    <scope>NUCLEOTIDE SEQUENCE [LARGE SCALE GENOMIC DNA]</scope>
</reference>
<accession>A0A218M3D3</accession>
<proteinExistence type="predicted"/>
<dbReference type="KEGG" id="vg:40085699"/>
<dbReference type="RefSeq" id="YP_009609614.1">
    <property type="nucleotide sequence ID" value="NC_041997.1"/>
</dbReference>
<dbReference type="GeneID" id="40085699"/>